<evidence type="ECO:0000256" key="9">
    <source>
        <dbReference type="ARBA" id="ARBA00047469"/>
    </source>
</evidence>
<dbReference type="GO" id="GO:0004823">
    <property type="term" value="F:leucine-tRNA ligase activity"/>
    <property type="evidence" value="ECO:0007669"/>
    <property type="project" value="UniProtKB-UniRule"/>
</dbReference>
<dbReference type="AlphaFoldDB" id="A0A0G1A7R1"/>
<keyword evidence="6 10" id="KW-0067">ATP-binding</keyword>
<dbReference type="FunFam" id="1.10.730.10:FF:000002">
    <property type="entry name" value="Leucine--tRNA ligase"/>
    <property type="match status" value="1"/>
</dbReference>
<keyword evidence="5" id="KW-0378">Hydrolase</keyword>
<dbReference type="Pfam" id="PF09334">
    <property type="entry name" value="tRNA-synt_1g"/>
    <property type="match status" value="1"/>
</dbReference>
<proteinExistence type="inferred from homology"/>
<dbReference type="SUPFAM" id="SSF47323">
    <property type="entry name" value="Anticodon-binding domain of a subclass of class I aminoacyl-tRNA synthetases"/>
    <property type="match status" value="1"/>
</dbReference>
<dbReference type="PRINTS" id="PR00985">
    <property type="entry name" value="TRNASYNTHLEU"/>
</dbReference>
<dbReference type="PROSITE" id="PS51462">
    <property type="entry name" value="NUDIX"/>
    <property type="match status" value="1"/>
</dbReference>
<dbReference type="PANTHER" id="PTHR43740">
    <property type="entry name" value="LEUCYL-TRNA SYNTHETASE"/>
    <property type="match status" value="1"/>
</dbReference>
<dbReference type="InterPro" id="IPR014729">
    <property type="entry name" value="Rossmann-like_a/b/a_fold"/>
</dbReference>
<evidence type="ECO:0000256" key="4">
    <source>
        <dbReference type="ARBA" id="ARBA00022741"/>
    </source>
</evidence>
<dbReference type="Gene3D" id="3.90.740.10">
    <property type="entry name" value="Valyl/Leucyl/Isoleucyl-tRNA synthetase, editing domain"/>
    <property type="match status" value="1"/>
</dbReference>
<dbReference type="CDD" id="cd00812">
    <property type="entry name" value="LeuRS_core"/>
    <property type="match status" value="1"/>
</dbReference>
<dbReference type="SUPFAM" id="SSF52374">
    <property type="entry name" value="Nucleotidylyl transferase"/>
    <property type="match status" value="1"/>
</dbReference>
<dbReference type="InterPro" id="IPR015797">
    <property type="entry name" value="NUDIX_hydrolase-like_dom_sf"/>
</dbReference>
<dbReference type="Gene3D" id="1.10.730.10">
    <property type="entry name" value="Isoleucyl-tRNA Synthetase, Domain 1"/>
    <property type="match status" value="1"/>
</dbReference>
<dbReference type="Gene3D" id="3.40.50.620">
    <property type="entry name" value="HUPs"/>
    <property type="match status" value="2"/>
</dbReference>
<gene>
    <name evidence="10" type="primary">leuS</name>
    <name evidence="12" type="ORF">UV20_C0004G0075</name>
</gene>
<evidence type="ECO:0000256" key="2">
    <source>
        <dbReference type="ARBA" id="ARBA00022490"/>
    </source>
</evidence>
<keyword evidence="4 10" id="KW-0547">Nucleotide-binding</keyword>
<comment type="caution">
    <text evidence="10">Lacks conserved residue(s) required for the propagation of feature annotation.</text>
</comment>
<dbReference type="InterPro" id="IPR009080">
    <property type="entry name" value="tRNAsynth_Ia_anticodon-bd"/>
</dbReference>
<dbReference type="InterPro" id="IPR001412">
    <property type="entry name" value="aa-tRNA-synth_I_CS"/>
</dbReference>
<keyword evidence="8 10" id="KW-0030">Aminoacyl-tRNA synthetase</keyword>
<dbReference type="GO" id="GO:0006429">
    <property type="term" value="P:leucyl-tRNA aminoacylation"/>
    <property type="evidence" value="ECO:0007669"/>
    <property type="project" value="UniProtKB-UniRule"/>
</dbReference>
<dbReference type="InterPro" id="IPR020084">
    <property type="entry name" value="NUDIX_hydrolase_CS"/>
</dbReference>
<dbReference type="InterPro" id="IPR009008">
    <property type="entry name" value="Val/Leu/Ile-tRNA-synth_edit"/>
</dbReference>
<dbReference type="InterPro" id="IPR013155">
    <property type="entry name" value="M/V/L/I-tRNA-synth_anticd-bd"/>
</dbReference>
<dbReference type="EMBL" id="LCDO01000004">
    <property type="protein sequence ID" value="KKS56979.1"/>
    <property type="molecule type" value="Genomic_DNA"/>
</dbReference>
<dbReference type="Pfam" id="PF00293">
    <property type="entry name" value="NUDIX"/>
    <property type="match status" value="1"/>
</dbReference>
<dbReference type="GO" id="GO:0005829">
    <property type="term" value="C:cytosol"/>
    <property type="evidence" value="ECO:0007669"/>
    <property type="project" value="TreeGrafter"/>
</dbReference>
<keyword evidence="7 10" id="KW-0648">Protein biosynthesis</keyword>
<evidence type="ECO:0000256" key="5">
    <source>
        <dbReference type="ARBA" id="ARBA00022801"/>
    </source>
</evidence>
<dbReference type="PANTHER" id="PTHR43740:SF2">
    <property type="entry name" value="LEUCINE--TRNA LIGASE, MITOCHONDRIAL"/>
    <property type="match status" value="1"/>
</dbReference>
<dbReference type="SUPFAM" id="SSF55811">
    <property type="entry name" value="Nudix"/>
    <property type="match status" value="1"/>
</dbReference>
<evidence type="ECO:0000313" key="12">
    <source>
        <dbReference type="EMBL" id="KKS56979.1"/>
    </source>
</evidence>
<reference evidence="12 13" key="1">
    <citation type="journal article" date="2015" name="Nature">
        <title>rRNA introns, odd ribosomes, and small enigmatic genomes across a large radiation of phyla.</title>
        <authorList>
            <person name="Brown C.T."/>
            <person name="Hug L.A."/>
            <person name="Thomas B.C."/>
            <person name="Sharon I."/>
            <person name="Castelle C.J."/>
            <person name="Singh A."/>
            <person name="Wilkins M.J."/>
            <person name="Williams K.H."/>
            <person name="Banfield J.F."/>
        </authorList>
    </citation>
    <scope>NUCLEOTIDE SEQUENCE [LARGE SCALE GENOMIC DNA]</scope>
</reference>
<dbReference type="InterPro" id="IPR002302">
    <property type="entry name" value="Leu-tRNA-ligase"/>
</dbReference>
<comment type="subcellular location">
    <subcellularLocation>
        <location evidence="10">Cytoplasm</location>
    </subcellularLocation>
</comment>
<dbReference type="PROSITE" id="PS00893">
    <property type="entry name" value="NUDIX_BOX"/>
    <property type="match status" value="1"/>
</dbReference>
<dbReference type="PATRIC" id="fig|1619039.3.peg.630"/>
<keyword evidence="2 10" id="KW-0963">Cytoplasm</keyword>
<dbReference type="Pfam" id="PF00133">
    <property type="entry name" value="tRNA-synt_1"/>
    <property type="match status" value="1"/>
</dbReference>
<feature type="domain" description="Nudix hydrolase" evidence="11">
    <location>
        <begin position="378"/>
        <end position="510"/>
    </location>
</feature>
<evidence type="ECO:0000256" key="3">
    <source>
        <dbReference type="ARBA" id="ARBA00022598"/>
    </source>
</evidence>
<dbReference type="NCBIfam" id="TIGR00396">
    <property type="entry name" value="leuS_bact"/>
    <property type="match status" value="1"/>
</dbReference>
<dbReference type="FunFam" id="3.10.20.590:FF:000001">
    <property type="entry name" value="Leucine--tRNA ligase"/>
    <property type="match status" value="1"/>
</dbReference>
<dbReference type="GO" id="GO:0005524">
    <property type="term" value="F:ATP binding"/>
    <property type="evidence" value="ECO:0007669"/>
    <property type="project" value="UniProtKB-UniRule"/>
</dbReference>
<dbReference type="InterPro" id="IPR000086">
    <property type="entry name" value="NUDIX_hydrolase_dom"/>
</dbReference>
<name>A0A0G1A7R1_9BACT</name>
<dbReference type="FunFam" id="3.40.50.620:FF:000056">
    <property type="entry name" value="Leucine--tRNA ligase"/>
    <property type="match status" value="1"/>
</dbReference>
<dbReference type="EC" id="6.1.1.4" evidence="10"/>
<feature type="binding site" evidence="10">
    <location>
        <position position="729"/>
    </location>
    <ligand>
        <name>ATP</name>
        <dbReference type="ChEBI" id="CHEBI:30616"/>
    </ligand>
</feature>
<evidence type="ECO:0000259" key="11">
    <source>
        <dbReference type="PROSITE" id="PS51462"/>
    </source>
</evidence>
<dbReference type="HAMAP" id="MF_00049_B">
    <property type="entry name" value="Leu_tRNA_synth_B"/>
    <property type="match status" value="1"/>
</dbReference>
<evidence type="ECO:0000256" key="1">
    <source>
        <dbReference type="ARBA" id="ARBA00005594"/>
    </source>
</evidence>
<dbReference type="InterPro" id="IPR015413">
    <property type="entry name" value="Methionyl/Leucyl_tRNA_Synth"/>
</dbReference>
<evidence type="ECO:0000256" key="10">
    <source>
        <dbReference type="HAMAP-Rule" id="MF_00049"/>
    </source>
</evidence>
<dbReference type="PROSITE" id="PS00178">
    <property type="entry name" value="AA_TRNA_LIGASE_I"/>
    <property type="match status" value="1"/>
</dbReference>
<comment type="similarity">
    <text evidence="1 10">Belongs to the class-I aminoacyl-tRNA synthetase family.</text>
</comment>
<comment type="catalytic activity">
    <reaction evidence="9 10">
        <text>tRNA(Leu) + L-leucine + ATP = L-leucyl-tRNA(Leu) + AMP + diphosphate</text>
        <dbReference type="Rhea" id="RHEA:11688"/>
        <dbReference type="Rhea" id="RHEA-COMP:9613"/>
        <dbReference type="Rhea" id="RHEA-COMP:9622"/>
        <dbReference type="ChEBI" id="CHEBI:30616"/>
        <dbReference type="ChEBI" id="CHEBI:33019"/>
        <dbReference type="ChEBI" id="CHEBI:57427"/>
        <dbReference type="ChEBI" id="CHEBI:78442"/>
        <dbReference type="ChEBI" id="CHEBI:78494"/>
        <dbReference type="ChEBI" id="CHEBI:456215"/>
        <dbReference type="EC" id="6.1.1.4"/>
    </reaction>
</comment>
<evidence type="ECO:0000256" key="7">
    <source>
        <dbReference type="ARBA" id="ARBA00022917"/>
    </source>
</evidence>
<dbReference type="SUPFAM" id="SSF50677">
    <property type="entry name" value="ValRS/IleRS/LeuRS editing domain"/>
    <property type="match status" value="1"/>
</dbReference>
<comment type="caution">
    <text evidence="12">The sequence shown here is derived from an EMBL/GenBank/DDBJ whole genome shotgun (WGS) entry which is preliminary data.</text>
</comment>
<dbReference type="InterPro" id="IPR025709">
    <property type="entry name" value="Leu_tRNA-synth_edit"/>
</dbReference>
<dbReference type="GO" id="GO:0002161">
    <property type="term" value="F:aminoacyl-tRNA deacylase activity"/>
    <property type="evidence" value="ECO:0007669"/>
    <property type="project" value="InterPro"/>
</dbReference>
<dbReference type="Pfam" id="PF08264">
    <property type="entry name" value="Anticodon_1"/>
    <property type="match status" value="1"/>
</dbReference>
<protein>
    <recommendedName>
        <fullName evidence="10">Leucine--tRNA ligase</fullName>
        <ecNumber evidence="10">6.1.1.4</ecNumber>
    </recommendedName>
    <alternativeName>
        <fullName evidence="10">Leucyl-tRNA synthetase</fullName>
        <shortName evidence="10">LeuRS</shortName>
    </alternativeName>
</protein>
<organism evidence="12 13">
    <name type="scientific">Candidatus Magasanikbacteria bacterium GW2011_GWA2_42_32</name>
    <dbReference type="NCBI Taxonomy" id="1619039"/>
    <lineage>
        <taxon>Bacteria</taxon>
        <taxon>Candidatus Magasanikiibacteriota</taxon>
    </lineage>
</organism>
<dbReference type="InterPro" id="IPR002300">
    <property type="entry name" value="aa-tRNA-synth_Ia"/>
</dbReference>
<keyword evidence="3 10" id="KW-0436">Ligase</keyword>
<sequence>MKKYNHKEIEKKWQKEWIKKGIYKTKEGGDKPKYYVLDMFPYPSGAGLHVGHPKGYIATDVIARMKMMQGFNVLHPMGWDAFGLPAENYAIKNKVHPSVATEKNIKIFKKQLELLGFTYDWDREVNTTDPAYYKWTQWAFLEMFKKGLVYESNEPINWCPGCKTGLANEDLEGGLCERCGSVVERKPLRQWVIRITDYAEKLLQGLDNLPEWEESIKEMQRNWIGKSEGALVTFKLKAGGQEESLEVFTTRPDTLFGATYVVLTPEHPLLHSLEGEICNLVEVKDYVALAKNKSELERTDLAKEKTGVKLEDVVAINPVNGEELPVWVADYVLMGYGTGAIMAVPAHDERDYEFAKKYGLGIKEVVAKQFGEVETNFIRADGVAGVLLNKKGQIYVLKRPNGEYELPAGRYNKGESDEQTLRREIIEETGFLDFERGDFLGTIQANFYIEDLKIQRLKYQKGYIVNLKSEKQQPPQMEDLEDYTGEWQNLKDALSLFEKYNIQGQVEFIRRAIDPKEKCFAGEGIAINSDFLDGLSTLEAKEKIINWLKEKGLGEKKVQYKIRDWVFSRQRYWGEPIPLVKCEKDGWVSVPEKDLPLELPKVKKYEPTGTGESPLANITKWVNTTCPKCGGPAKRETNTMPQWAGSCWYYLRYEDPNNKKALVDKNLEKYWSPINLYVGGAEHATRHLIYARFWHKFLFDIGAVNYDEPFTKLQHVGLILAEDGRKMSKRWNNVINPNDVVGEYGADAMRLYEMFMGPFGQPCAWSTKGVVGMRRFLERIWNFSQKIKWAKETNKELRREIEKTIKKVTDDIGELKFNTAVSQLMIFVNNLNDSSIISQDDFGKFIKLLAPFAPHLAEDIWQELGNKKTIFQSAWPEFNAELAKDETFILAVQVNGKLRDTLEVAVDITEEEAKRIVLSSEKIKKWLEGKEPKKIIFVKGKLLSIVV</sequence>
<dbReference type="FunFam" id="3.40.50.620:FF:000077">
    <property type="entry name" value="Leucine--tRNA ligase"/>
    <property type="match status" value="1"/>
</dbReference>
<evidence type="ECO:0000256" key="8">
    <source>
        <dbReference type="ARBA" id="ARBA00023146"/>
    </source>
</evidence>
<dbReference type="CDD" id="cd07958">
    <property type="entry name" value="Anticodon_Ia_Leu_BEm"/>
    <property type="match status" value="1"/>
</dbReference>
<accession>A0A0G1A7R1</accession>
<evidence type="ECO:0000313" key="13">
    <source>
        <dbReference type="Proteomes" id="UP000034837"/>
    </source>
</evidence>
<dbReference type="Proteomes" id="UP000034837">
    <property type="component" value="Unassembled WGS sequence"/>
</dbReference>
<evidence type="ECO:0000256" key="6">
    <source>
        <dbReference type="ARBA" id="ARBA00022840"/>
    </source>
</evidence>
<dbReference type="Pfam" id="PF13603">
    <property type="entry name" value="tRNA-synt_1_2"/>
    <property type="match status" value="1"/>
</dbReference>
<dbReference type="Gene3D" id="3.10.20.590">
    <property type="match status" value="1"/>
</dbReference>